<dbReference type="Pfam" id="PF00797">
    <property type="entry name" value="Acetyltransf_2"/>
    <property type="match status" value="1"/>
</dbReference>
<dbReference type="Proteomes" id="UP000039865">
    <property type="component" value="Unassembled WGS sequence"/>
</dbReference>
<dbReference type="SUPFAM" id="SSF54001">
    <property type="entry name" value="Cysteine proteinases"/>
    <property type="match status" value="1"/>
</dbReference>
<evidence type="ECO:0000313" key="3">
    <source>
        <dbReference type="Proteomes" id="UP000039865"/>
    </source>
</evidence>
<dbReference type="PANTHER" id="PTHR11786:SF0">
    <property type="entry name" value="ARYLAMINE N-ACETYLTRANSFERASE 4-RELATED"/>
    <property type="match status" value="1"/>
</dbReference>
<dbReference type="AlphaFoldDB" id="A0A078A4V3"/>
<reference evidence="2 3" key="1">
    <citation type="submission" date="2014-06" db="EMBL/GenBank/DDBJ databases">
        <authorList>
            <person name="Swart Estienne"/>
        </authorList>
    </citation>
    <scope>NUCLEOTIDE SEQUENCE [LARGE SCALE GENOMIC DNA]</scope>
    <source>
        <strain evidence="2 3">130c</strain>
    </source>
</reference>
<accession>A0A078A4V3</accession>
<dbReference type="EMBL" id="CCKQ01004646">
    <property type="protein sequence ID" value="CDW75804.1"/>
    <property type="molecule type" value="Genomic_DNA"/>
</dbReference>
<name>A0A078A4V3_STYLE</name>
<dbReference type="PANTHER" id="PTHR11786">
    <property type="entry name" value="N-HYDROXYARYLAMINE O-ACETYLTRANSFERASE"/>
    <property type="match status" value="1"/>
</dbReference>
<proteinExistence type="inferred from homology"/>
<dbReference type="InterPro" id="IPR038765">
    <property type="entry name" value="Papain-like_cys_pep_sf"/>
</dbReference>
<dbReference type="GO" id="GO:0016407">
    <property type="term" value="F:acetyltransferase activity"/>
    <property type="evidence" value="ECO:0007669"/>
    <property type="project" value="InterPro"/>
</dbReference>
<dbReference type="InParanoid" id="A0A078A4V3"/>
<comment type="similarity">
    <text evidence="1">Belongs to the arylamine N-acetyltransferase family.</text>
</comment>
<keyword evidence="3" id="KW-1185">Reference proteome</keyword>
<keyword evidence="2" id="KW-0378">Hydrolase</keyword>
<dbReference type="GO" id="GO:0016787">
    <property type="term" value="F:hydrolase activity"/>
    <property type="evidence" value="ECO:0007669"/>
    <property type="project" value="UniProtKB-KW"/>
</dbReference>
<dbReference type="OrthoDB" id="3349226at2759"/>
<evidence type="ECO:0000313" key="2">
    <source>
        <dbReference type="EMBL" id="CDW75804.1"/>
    </source>
</evidence>
<sequence>MKTEESKEKQSLCNFEGHNGTNKIAIKIDSNSFDICAFIIALKLAKEHQVEISGMFIRDCEQQLFCKLLQTIKTIISDFICDKNMKIYLMSSDEDHQSSDSFLCYKVLESKAAFKNFDKNKNKQLHNIFAVAYMIQLFKIQHSNSKDEVKPDKPLEEKYIFLASQKKQSVEIAKQNEEVYQLIQKQLNIIQEQLEQKTESIISLQTYLKALGIPEFIKLKANFETLCLIVNKHVLHIGYQNLHLHLKARIALSFEFKDLVQRMIVNREGGICYEHCQITYYVLKALGFDTQQILCQTLKRSEAKFDPSVYFVHAAQIVNIKGKLYLVETGFGGYSPRYPLPFDPKKNYQYYEFSEIDKYQIFNNQDHIEVQYFENDQWKRAYGFEWPPIYKTPQDIQE</sequence>
<protein>
    <submittedName>
        <fullName evidence="2">Inosine-uridine nucleoside n-ribohydrolase</fullName>
    </submittedName>
</protein>
<evidence type="ECO:0000256" key="1">
    <source>
        <dbReference type="ARBA" id="ARBA00006547"/>
    </source>
</evidence>
<dbReference type="Gene3D" id="3.30.2140.20">
    <property type="match status" value="1"/>
</dbReference>
<organism evidence="2 3">
    <name type="scientific">Stylonychia lemnae</name>
    <name type="common">Ciliate</name>
    <dbReference type="NCBI Taxonomy" id="5949"/>
    <lineage>
        <taxon>Eukaryota</taxon>
        <taxon>Sar</taxon>
        <taxon>Alveolata</taxon>
        <taxon>Ciliophora</taxon>
        <taxon>Intramacronucleata</taxon>
        <taxon>Spirotrichea</taxon>
        <taxon>Stichotrichia</taxon>
        <taxon>Sporadotrichida</taxon>
        <taxon>Oxytrichidae</taxon>
        <taxon>Stylonychinae</taxon>
        <taxon>Stylonychia</taxon>
    </lineage>
</organism>
<dbReference type="InterPro" id="IPR001447">
    <property type="entry name" value="Arylamine_N-AcTrfase"/>
</dbReference>
<gene>
    <name evidence="2" type="primary">Contig19437.g20608</name>
    <name evidence="2" type="ORF">STYLEM_4799</name>
</gene>
<dbReference type="InterPro" id="IPR053710">
    <property type="entry name" value="Arylamine_NAT_domain_sf"/>
</dbReference>